<keyword evidence="5" id="KW-0143">Chaperone</keyword>
<evidence type="ECO:0000256" key="1">
    <source>
        <dbReference type="ARBA" id="ARBA00004173"/>
    </source>
</evidence>
<dbReference type="InterPro" id="IPR023335">
    <property type="entry name" value="ATP12_ortho_dom_sf"/>
</dbReference>
<dbReference type="Gene3D" id="3.30.2180.10">
    <property type="entry name" value="ATP12-like"/>
    <property type="match status" value="1"/>
</dbReference>
<dbReference type="PANTHER" id="PTHR21013:SF10">
    <property type="entry name" value="ATP SYNTHASE MITOCHONDRIAL F1 COMPLEX ASSEMBLY FACTOR 2"/>
    <property type="match status" value="1"/>
</dbReference>
<organism evidence="7 8">
    <name type="scientific">Babesia caballi</name>
    <dbReference type="NCBI Taxonomy" id="5871"/>
    <lineage>
        <taxon>Eukaryota</taxon>
        <taxon>Sar</taxon>
        <taxon>Alveolata</taxon>
        <taxon>Apicomplexa</taxon>
        <taxon>Aconoidasida</taxon>
        <taxon>Piroplasmida</taxon>
        <taxon>Babesiidae</taxon>
        <taxon>Babesia</taxon>
    </lineage>
</organism>
<keyword evidence="3" id="KW-0809">Transit peptide</keyword>
<dbReference type="Proteomes" id="UP001497744">
    <property type="component" value="Unassembled WGS sequence"/>
</dbReference>
<evidence type="ECO:0000313" key="8">
    <source>
        <dbReference type="Proteomes" id="UP001497744"/>
    </source>
</evidence>
<dbReference type="EMBL" id="BPLF01000005">
    <property type="protein sequence ID" value="GIX65908.1"/>
    <property type="molecule type" value="Genomic_DNA"/>
</dbReference>
<evidence type="ECO:0000256" key="4">
    <source>
        <dbReference type="ARBA" id="ARBA00023128"/>
    </source>
</evidence>
<sequence length="749" mass="83435">MLPWRVAASTGLGRGSGAAGARRCLCSASPLEPLPRVRLHDKVGSSLCRHSAQLLPTGSRYAVLLDGRLLESPLGNVLSTASLPVAERVVSEWREQRGRLTRFESVPTTMLLAETVDLRPGQRAAVVDALIRGLDFDTALRFDPRPAAPLPPLEALDDGVLSQIAKLDLDVLQSSYLTPILGAFAARRRTSPLTPAGAIGSCPRQPDDVLAAVYRALASASDAEVTALHKLHRSLKSVILPLELLDRAVEPARAVRASRLEETLQAAAWGACAEFREHENSLLLQIDAALHFQRAHADPTPSIAHAPHHTPPNSADGHRFSEPSRRVGVPALEDADLVGDHLDGHDGAGRREHPAAGQLDKLVRDVLRQRGVRGQQDDVGAPRLQLLDRVHRHLRLVRRHDANHRRAQLGVDRRQRAVLHRASGDALHVHVRHLLQLKRTLHRDGVTLARADHVHGLDLAQVPRNALALLLAAQHHLEPAAEADDGGLELDEKVFVARPDVLRLDHVAQQRHEQHDLHREGLGRGQRHLAPDVDQHRQLAGAVQQRVQVVEHGDLDRVGVPLRQHVARLDRVQRLPALRHVYEGGVRVLVAVQLELSRVVRLDQVEDGLALKERRHVLRRVPRAPRRHDVDPVPVLDLLQQRRVPVHRDLEAHVPRVHRRDQLQLVIHQVLVAVKGHVDNALQRLLDRPQLVRGAQQLEVLQRHTRYQRLLEDLLLDPELVRLRRAANLHLGYPAYLARAEQLLHCREV</sequence>
<evidence type="ECO:0000313" key="7">
    <source>
        <dbReference type="EMBL" id="GIX65908.1"/>
    </source>
</evidence>
<comment type="subcellular location">
    <subcellularLocation>
        <location evidence="1">Mitochondrion</location>
    </subcellularLocation>
</comment>
<dbReference type="InterPro" id="IPR042272">
    <property type="entry name" value="ATP12_ATP_synth-F1-assembly_N"/>
</dbReference>
<feature type="region of interest" description="Disordered" evidence="6">
    <location>
        <begin position="299"/>
        <end position="323"/>
    </location>
</feature>
<evidence type="ECO:0000256" key="2">
    <source>
        <dbReference type="ARBA" id="ARBA00008231"/>
    </source>
</evidence>
<dbReference type="GO" id="GO:0033615">
    <property type="term" value="P:mitochondrial proton-transporting ATP synthase complex assembly"/>
    <property type="evidence" value="ECO:0007669"/>
    <property type="project" value="TreeGrafter"/>
</dbReference>
<protein>
    <submittedName>
        <fullName evidence="7">ATP synthase mitochondrial F1 complex assembly factor 2</fullName>
    </submittedName>
</protein>
<comment type="caution">
    <text evidence="7">The sequence shown here is derived from an EMBL/GenBank/DDBJ whole genome shotgun (WGS) entry which is preliminary data.</text>
</comment>
<keyword evidence="4" id="KW-0496">Mitochondrion</keyword>
<dbReference type="Pfam" id="PF07542">
    <property type="entry name" value="ATP12"/>
    <property type="match status" value="1"/>
</dbReference>
<dbReference type="RefSeq" id="XP_067717977.1">
    <property type="nucleotide sequence ID" value="XM_067861876.1"/>
</dbReference>
<dbReference type="GO" id="GO:0005739">
    <property type="term" value="C:mitochondrion"/>
    <property type="evidence" value="ECO:0007669"/>
    <property type="project" value="UniProtKB-SubCell"/>
</dbReference>
<feature type="compositionally biased region" description="Basic and acidic residues" evidence="6">
    <location>
        <begin position="338"/>
        <end position="354"/>
    </location>
</feature>
<dbReference type="GeneID" id="94197389"/>
<evidence type="ECO:0000256" key="5">
    <source>
        <dbReference type="ARBA" id="ARBA00023186"/>
    </source>
</evidence>
<comment type="similarity">
    <text evidence="2">Belongs to the ATP12 family.</text>
</comment>
<evidence type="ECO:0000256" key="6">
    <source>
        <dbReference type="SAM" id="MobiDB-lite"/>
    </source>
</evidence>
<accession>A0AAV4M0H8</accession>
<dbReference type="SUPFAM" id="SSF160909">
    <property type="entry name" value="ATP12-like"/>
    <property type="match status" value="1"/>
</dbReference>
<keyword evidence="8" id="KW-1185">Reference proteome</keyword>
<proteinExistence type="inferred from homology"/>
<gene>
    <name evidence="7" type="ORF">BcabD6B2_53430</name>
</gene>
<dbReference type="InterPro" id="IPR011419">
    <property type="entry name" value="ATP12_ATP_synth-F1-assembly"/>
</dbReference>
<dbReference type="Gene3D" id="1.10.3580.10">
    <property type="entry name" value="ATP12 ATPase"/>
    <property type="match status" value="1"/>
</dbReference>
<feature type="region of interest" description="Disordered" evidence="6">
    <location>
        <begin position="337"/>
        <end position="361"/>
    </location>
</feature>
<reference evidence="7 8" key="1">
    <citation type="submission" date="2021-06" db="EMBL/GenBank/DDBJ databases">
        <title>Genome sequence of Babesia caballi.</title>
        <authorList>
            <person name="Yamagishi J."/>
            <person name="Kidaka T."/>
            <person name="Ochi A."/>
        </authorList>
    </citation>
    <scope>NUCLEOTIDE SEQUENCE [LARGE SCALE GENOMIC DNA]</scope>
    <source>
        <strain evidence="7">USDA-D6B2</strain>
    </source>
</reference>
<evidence type="ECO:0000256" key="3">
    <source>
        <dbReference type="ARBA" id="ARBA00022946"/>
    </source>
</evidence>
<dbReference type="PANTHER" id="PTHR21013">
    <property type="entry name" value="ATP SYNTHASE MITOCHONDRIAL F1 COMPLEX ASSEMBLY FACTOR 2/ATP12 PROTEIN, MITOCHONDRIAL PRECURSOR"/>
    <property type="match status" value="1"/>
</dbReference>
<dbReference type="AlphaFoldDB" id="A0AAV4M0H8"/>
<name>A0AAV4M0H8_BABCB</name>